<feature type="repeat" description="WD" evidence="3">
    <location>
        <begin position="1027"/>
        <end position="1068"/>
    </location>
</feature>
<dbReference type="PROSITE" id="PS50082">
    <property type="entry name" value="WD_REPEATS_2"/>
    <property type="match status" value="9"/>
</dbReference>
<dbReference type="InterPro" id="IPR015943">
    <property type="entry name" value="WD40/YVTN_repeat-like_dom_sf"/>
</dbReference>
<dbReference type="InterPro" id="IPR011047">
    <property type="entry name" value="Quinoprotein_ADH-like_sf"/>
</dbReference>
<feature type="repeat" description="WD" evidence="3">
    <location>
        <begin position="810"/>
        <end position="851"/>
    </location>
</feature>
<dbReference type="InterPro" id="IPR019775">
    <property type="entry name" value="WD40_repeat_CS"/>
</dbReference>
<dbReference type="PROSITE" id="PS50837">
    <property type="entry name" value="NACHT"/>
    <property type="match status" value="1"/>
</dbReference>
<dbReference type="AlphaFoldDB" id="A0A8H3DF73"/>
<feature type="repeat" description="WD" evidence="3">
    <location>
        <begin position="767"/>
        <end position="808"/>
    </location>
</feature>
<organism evidence="5 6">
    <name type="scientific">Rhizoctonia solani</name>
    <dbReference type="NCBI Taxonomy" id="456999"/>
    <lineage>
        <taxon>Eukaryota</taxon>
        <taxon>Fungi</taxon>
        <taxon>Dikarya</taxon>
        <taxon>Basidiomycota</taxon>
        <taxon>Agaricomycotina</taxon>
        <taxon>Agaricomycetes</taxon>
        <taxon>Cantharellales</taxon>
        <taxon>Ceratobasidiaceae</taxon>
        <taxon>Rhizoctonia</taxon>
    </lineage>
</organism>
<sequence>MKESHSLGISPTLSAIYNSTKSAGLGRGICAPGTRTSQIEQLLEWARNPEAGKAYWINGMAGTGKTSIAYSLCTELNKASNPNNTPKLGASFFCSRRILECRQVKHIIPTISHQLAQCSQPFQYALDKVLESDPDASTRALKIQFEKLIVQPLLEARESLPANFIVVVDALDECENEDHISEILDLILSPAYTLPIKFIVSSRPEPEIYERMMALVDKQPLALLVLHDLDAKVVKADIEAYMKGELEHIPLTDTQWARIIERCGVLFIYASTVCHSVKHGHETNTLNEALAALSMTADSASIPMGPGGDDAIDDMYTTILTAAFKRAEKSSRMQDLLETIISALEPITIHILATLLDLENTHQVEELLKPLRSVLNLKEATGIVTALHVSFSDFIFTASRSGKFYCTPRIRHAALAESCLCLIDAVEPKFNICGLSSSNQSDDEIEGLDRRVSQAISPSLIYACRYWSAHLCLGEHRERLVGLVSNFFSYRLLVWMEVLNLTKQMRFGASIVRDAENWCNERDVPEDMAKIAHDAWQFVSAYAMNPVCQSTSHIYVSMLPFWPRSRPIAVAYMPRTSGMLEPKGTAVTRRQQSLLATWKIFGYLVYSIGLSVDGTRIAASTTYAIALLDTSTGEEILHINNPQKKDIHDIAISPDGARMVFGGVGGGYLLDVSTGITTPLCAGRIPQVASVAFSPDGSSVAIGSPDSKVYLCSSDRGNLIIGPLKGHTGGVTSVAFSPDGRFIASGSRDKSIRIWDPKSGRVVGNPLEGHTDTVRSVSYYPDGSHLVSGSNDETIRVWDLKTGQSIMEPLKGHSDWVSCTAVSPNGSLIASASGDNSIRLYNAETGQIVLVLPEGGANGNRSLVFSPDSLRLFSSSWDGKIHVWNLQDIDPPYDSCPTDHSDIRCVRYSPDGLRVVSCSDNGTICVWDVQTGEIVLGPLKGHDQNIHISAVDYSPAGTYIASSSWDLTLRLWSAQDGKDIHGPIKGHTEHVNCVRFSPDSLLIVSGSFDQTVRIWDVTSGQQVIEPLRGHSDAIWSVSFSPDGSLVLSGSRDCTIRVWDMRTGQTVIGPLEGHGNAIISIELSPDGSQILSGSWDGTIRTWDPLTGQTISLMGEDREGVQALAGMQSAAFSPDARHISGELILTLEGHKWMVDTAQFSPDGSHVVSCSGDGIRFWDLTSFETYWKGNSTTDASEGALETPMIDTNTAPKSWTMNKNGWVVDQRQQRLLWVPCDLQTWFQPFPNDFVISRQNSLEVKFDQVNIGEKWTNCFRAS</sequence>
<dbReference type="PROSITE" id="PS50294">
    <property type="entry name" value="WD_REPEATS_REGION"/>
    <property type="match status" value="7"/>
</dbReference>
<dbReference type="SUPFAM" id="SSF52540">
    <property type="entry name" value="P-loop containing nucleoside triphosphate hydrolases"/>
    <property type="match status" value="1"/>
</dbReference>
<dbReference type="EMBL" id="CAJMWY010004206">
    <property type="protein sequence ID" value="CAE6523692.1"/>
    <property type="molecule type" value="Genomic_DNA"/>
</dbReference>
<keyword evidence="1 3" id="KW-0853">WD repeat</keyword>
<feature type="repeat" description="WD" evidence="3">
    <location>
        <begin position="724"/>
        <end position="765"/>
    </location>
</feature>
<dbReference type="Gene3D" id="3.40.50.300">
    <property type="entry name" value="P-loop containing nucleotide triphosphate hydrolases"/>
    <property type="match status" value="1"/>
</dbReference>
<evidence type="ECO:0000256" key="2">
    <source>
        <dbReference type="ARBA" id="ARBA00022737"/>
    </source>
</evidence>
<feature type="repeat" description="WD" evidence="3">
    <location>
        <begin position="984"/>
        <end position="1025"/>
    </location>
</feature>
<dbReference type="PANTHER" id="PTHR44156">
    <property type="entry name" value="SUPERNUMERARY LIMBS, ISOFORM B-RELATED"/>
    <property type="match status" value="1"/>
</dbReference>
<accession>A0A8H3DF73</accession>
<dbReference type="Pfam" id="PF24883">
    <property type="entry name" value="NPHP3_N"/>
    <property type="match status" value="1"/>
</dbReference>
<dbReference type="InterPro" id="IPR001680">
    <property type="entry name" value="WD40_rpt"/>
</dbReference>
<gene>
    <name evidence="5" type="ORF">RDB_LOCUS160706</name>
</gene>
<evidence type="ECO:0000313" key="5">
    <source>
        <dbReference type="EMBL" id="CAE6523692.1"/>
    </source>
</evidence>
<dbReference type="InterPro" id="IPR056884">
    <property type="entry name" value="NPHP3-like_N"/>
</dbReference>
<dbReference type="SUPFAM" id="SSF50998">
    <property type="entry name" value="Quinoprotein alcohol dehydrogenase-like"/>
    <property type="match status" value="1"/>
</dbReference>
<dbReference type="SUPFAM" id="SSF50978">
    <property type="entry name" value="WD40 repeat-like"/>
    <property type="match status" value="1"/>
</dbReference>
<comment type="caution">
    <text evidence="5">The sequence shown here is derived from an EMBL/GenBank/DDBJ whole genome shotgun (WGS) entry which is preliminary data.</text>
</comment>
<evidence type="ECO:0000256" key="3">
    <source>
        <dbReference type="PROSITE-ProRule" id="PRU00221"/>
    </source>
</evidence>
<dbReference type="Pfam" id="PF00400">
    <property type="entry name" value="WD40"/>
    <property type="match status" value="10"/>
</dbReference>
<evidence type="ECO:0000256" key="1">
    <source>
        <dbReference type="ARBA" id="ARBA00022574"/>
    </source>
</evidence>
<feature type="domain" description="NACHT" evidence="4">
    <location>
        <begin position="53"/>
        <end position="204"/>
    </location>
</feature>
<dbReference type="SMART" id="SM00320">
    <property type="entry name" value="WD40"/>
    <property type="match status" value="13"/>
</dbReference>
<dbReference type="CDD" id="cd00200">
    <property type="entry name" value="WD40"/>
    <property type="match status" value="2"/>
</dbReference>
<keyword evidence="2" id="KW-0677">Repeat</keyword>
<dbReference type="InterPro" id="IPR007111">
    <property type="entry name" value="NACHT_NTPase"/>
</dbReference>
<evidence type="ECO:0000313" key="6">
    <source>
        <dbReference type="Proteomes" id="UP000663861"/>
    </source>
</evidence>
<feature type="repeat" description="WD" evidence="3">
    <location>
        <begin position="903"/>
        <end position="937"/>
    </location>
</feature>
<dbReference type="Gene3D" id="2.130.10.10">
    <property type="entry name" value="YVTN repeat-like/Quinoprotein amine dehydrogenase"/>
    <property type="match status" value="5"/>
</dbReference>
<protein>
    <recommendedName>
        <fullName evidence="4">NACHT domain-containing protein</fullName>
    </recommendedName>
</protein>
<dbReference type="InterPro" id="IPR027417">
    <property type="entry name" value="P-loop_NTPase"/>
</dbReference>
<dbReference type="InterPro" id="IPR020472">
    <property type="entry name" value="WD40_PAC1"/>
</dbReference>
<feature type="repeat" description="WD" evidence="3">
    <location>
        <begin position="948"/>
        <end position="982"/>
    </location>
</feature>
<dbReference type="InterPro" id="IPR053299">
    <property type="entry name" value="ASTRA_WD_repeat"/>
</dbReference>
<feature type="repeat" description="WD" evidence="3">
    <location>
        <begin position="1070"/>
        <end position="1111"/>
    </location>
</feature>
<feature type="repeat" description="WD" evidence="3">
    <location>
        <begin position="862"/>
        <end position="887"/>
    </location>
</feature>
<dbReference type="SUPFAM" id="SSF50969">
    <property type="entry name" value="YVTN repeat-like/Quinoprotein amine dehydrogenase"/>
    <property type="match status" value="1"/>
</dbReference>
<evidence type="ECO:0000259" key="4">
    <source>
        <dbReference type="PROSITE" id="PS50837"/>
    </source>
</evidence>
<dbReference type="InterPro" id="IPR011044">
    <property type="entry name" value="Quino_amine_DH_bsu"/>
</dbReference>
<dbReference type="PRINTS" id="PR00320">
    <property type="entry name" value="GPROTEINBRPT"/>
</dbReference>
<proteinExistence type="predicted"/>
<dbReference type="Proteomes" id="UP000663861">
    <property type="component" value="Unassembled WGS sequence"/>
</dbReference>
<reference evidence="5" key="1">
    <citation type="submission" date="2021-01" db="EMBL/GenBank/DDBJ databases">
        <authorList>
            <person name="Kaushik A."/>
        </authorList>
    </citation>
    <scope>NUCLEOTIDE SEQUENCE</scope>
    <source>
        <strain evidence="5">AG4-RS23</strain>
    </source>
</reference>
<dbReference type="PROSITE" id="PS00678">
    <property type="entry name" value="WD_REPEATS_1"/>
    <property type="match status" value="5"/>
</dbReference>
<dbReference type="InterPro" id="IPR036322">
    <property type="entry name" value="WD40_repeat_dom_sf"/>
</dbReference>
<name>A0A8H3DF73_9AGAM</name>